<evidence type="ECO:0000313" key="2">
    <source>
        <dbReference type="Proteomes" id="UP000011115"/>
    </source>
</evidence>
<reference evidence="2" key="1">
    <citation type="journal article" date="2011" name="Nature">
        <title>Genome sequence and analysis of the tuber crop potato.</title>
        <authorList>
            <consortium name="The Potato Genome Sequencing Consortium"/>
        </authorList>
    </citation>
    <scope>NUCLEOTIDE SEQUENCE [LARGE SCALE GENOMIC DNA]</scope>
    <source>
        <strain evidence="2">cv. DM1-3 516 R44</strain>
    </source>
</reference>
<dbReference type="EnsemblPlants" id="PGSC0003DMT400087972">
    <property type="protein sequence ID" value="PGSC0003DMT400087972"/>
    <property type="gene ID" value="PGSC0003DMG400037543"/>
</dbReference>
<keyword evidence="2" id="KW-1185">Reference proteome</keyword>
<organism evidence="1 2">
    <name type="scientific">Solanum tuberosum</name>
    <name type="common">Potato</name>
    <dbReference type="NCBI Taxonomy" id="4113"/>
    <lineage>
        <taxon>Eukaryota</taxon>
        <taxon>Viridiplantae</taxon>
        <taxon>Streptophyta</taxon>
        <taxon>Embryophyta</taxon>
        <taxon>Tracheophyta</taxon>
        <taxon>Spermatophyta</taxon>
        <taxon>Magnoliopsida</taxon>
        <taxon>eudicotyledons</taxon>
        <taxon>Gunneridae</taxon>
        <taxon>Pentapetalae</taxon>
        <taxon>asterids</taxon>
        <taxon>lamiids</taxon>
        <taxon>Solanales</taxon>
        <taxon>Solanaceae</taxon>
        <taxon>Solanoideae</taxon>
        <taxon>Solaneae</taxon>
        <taxon>Solanum</taxon>
    </lineage>
</organism>
<reference evidence="1" key="2">
    <citation type="submission" date="2015-06" db="UniProtKB">
        <authorList>
            <consortium name="EnsemblPlants"/>
        </authorList>
    </citation>
    <scope>IDENTIFICATION</scope>
    <source>
        <strain evidence="1">DM1-3 516 R44</strain>
    </source>
</reference>
<evidence type="ECO:0000313" key="1">
    <source>
        <dbReference type="EnsemblPlants" id="PGSC0003DMT400087972"/>
    </source>
</evidence>
<sequence length="122" mass="14160">MSKLCPLEVGVVWINESLIRILEGAWRKEKRGERRKEEKGEEEARFIKIVEFSLWISSGVIPTRCNFELNVFYIEVINDSKCFGKEPSEIRGFRVEKRRRKFGVFLGGGWGAAPPRAPQKFL</sequence>
<accession>M1DEY9</accession>
<dbReference type="Proteomes" id="UP000011115">
    <property type="component" value="Unassembled WGS sequence"/>
</dbReference>
<name>M1DEY9_SOLTU</name>
<dbReference type="PaxDb" id="4113-PGSC0003DMT400087972"/>
<dbReference type="InParanoid" id="M1DEY9"/>
<proteinExistence type="predicted"/>
<dbReference type="Gramene" id="PGSC0003DMT400087972">
    <property type="protein sequence ID" value="PGSC0003DMT400087972"/>
    <property type="gene ID" value="PGSC0003DMG400037543"/>
</dbReference>
<dbReference type="HOGENOM" id="CLU_2030792_0_0_1"/>
<protein>
    <submittedName>
        <fullName evidence="1">Uncharacterized protein</fullName>
    </submittedName>
</protein>
<dbReference type="AlphaFoldDB" id="M1DEY9"/>